<dbReference type="PANTHER" id="PTHR21089:SF1">
    <property type="entry name" value="BIFUNCTIONAL 3-DEHYDROQUINATE DEHYDRATASE_SHIKIMATE DEHYDROGENASE, CHLOROPLASTIC"/>
    <property type="match status" value="1"/>
</dbReference>
<dbReference type="GO" id="GO:0004764">
    <property type="term" value="F:shikimate 3-dehydrogenase (NADP+) activity"/>
    <property type="evidence" value="ECO:0007669"/>
    <property type="project" value="UniProtKB-UniRule"/>
</dbReference>
<dbReference type="PANTHER" id="PTHR21089">
    <property type="entry name" value="SHIKIMATE DEHYDROGENASE"/>
    <property type="match status" value="1"/>
</dbReference>
<dbReference type="InterPro" id="IPR036291">
    <property type="entry name" value="NAD(P)-bd_dom_sf"/>
</dbReference>
<dbReference type="UniPathway" id="UPA00053">
    <property type="reaction ID" value="UER00087"/>
</dbReference>
<evidence type="ECO:0000259" key="10">
    <source>
        <dbReference type="Pfam" id="PF08501"/>
    </source>
</evidence>
<dbReference type="CDD" id="cd01065">
    <property type="entry name" value="NAD_bind_Shikimate_DH"/>
    <property type="match status" value="1"/>
</dbReference>
<dbReference type="GO" id="GO:0008652">
    <property type="term" value="P:amino acid biosynthetic process"/>
    <property type="evidence" value="ECO:0007669"/>
    <property type="project" value="UniProtKB-KW"/>
</dbReference>
<evidence type="ECO:0000256" key="2">
    <source>
        <dbReference type="ARBA" id="ARBA00012962"/>
    </source>
</evidence>
<dbReference type="OrthoDB" id="9776868at2"/>
<dbReference type="Pfam" id="PF18317">
    <property type="entry name" value="SDH_C"/>
    <property type="match status" value="1"/>
</dbReference>
<dbReference type="Gene3D" id="3.40.50.720">
    <property type="entry name" value="NAD(P)-binding Rossmann-like Domain"/>
    <property type="match status" value="1"/>
</dbReference>
<dbReference type="Pfam" id="PF01488">
    <property type="entry name" value="Shikimate_DH"/>
    <property type="match status" value="1"/>
</dbReference>
<feature type="binding site" evidence="8">
    <location>
        <position position="210"/>
    </location>
    <ligand>
        <name>NADP(+)</name>
        <dbReference type="ChEBI" id="CHEBI:58349"/>
    </ligand>
</feature>
<dbReference type="InterPro" id="IPR006151">
    <property type="entry name" value="Shikm_DH/Glu-tRNA_Rdtase"/>
</dbReference>
<dbReference type="GO" id="GO:0005829">
    <property type="term" value="C:cytosol"/>
    <property type="evidence" value="ECO:0007669"/>
    <property type="project" value="TreeGrafter"/>
</dbReference>
<feature type="binding site" evidence="8">
    <location>
        <position position="212"/>
    </location>
    <ligand>
        <name>shikimate</name>
        <dbReference type="ChEBI" id="CHEBI:36208"/>
    </ligand>
</feature>
<feature type="binding site" evidence="8">
    <location>
        <position position="234"/>
    </location>
    <ligand>
        <name>NADP(+)</name>
        <dbReference type="ChEBI" id="CHEBI:58349"/>
    </ligand>
</feature>
<evidence type="ECO:0000313" key="12">
    <source>
        <dbReference type="EMBL" id="TDP27560.1"/>
    </source>
</evidence>
<dbReference type="AlphaFoldDB" id="A0A4R6NXC8"/>
<accession>A0A4R6NXC8</accession>
<evidence type="ECO:0000256" key="3">
    <source>
        <dbReference type="ARBA" id="ARBA00022605"/>
    </source>
</evidence>
<feature type="domain" description="Shikimate dehydrogenase substrate binding N-terminal" evidence="10">
    <location>
        <begin position="6"/>
        <end position="88"/>
    </location>
</feature>
<dbReference type="SUPFAM" id="SSF53223">
    <property type="entry name" value="Aminoacid dehydrogenase-like, N-terminal domain"/>
    <property type="match status" value="1"/>
</dbReference>
<dbReference type="SUPFAM" id="SSF51735">
    <property type="entry name" value="NAD(P)-binding Rossmann-fold domains"/>
    <property type="match status" value="1"/>
</dbReference>
<organism evidence="12 13">
    <name type="scientific">Idiomarina aquatica</name>
    <dbReference type="NCBI Taxonomy" id="1327752"/>
    <lineage>
        <taxon>Bacteria</taxon>
        <taxon>Pseudomonadati</taxon>
        <taxon>Pseudomonadota</taxon>
        <taxon>Gammaproteobacteria</taxon>
        <taxon>Alteromonadales</taxon>
        <taxon>Idiomarinaceae</taxon>
        <taxon>Idiomarina</taxon>
    </lineage>
</organism>
<feature type="binding site" evidence="8">
    <location>
        <position position="86"/>
    </location>
    <ligand>
        <name>shikimate</name>
        <dbReference type="ChEBI" id="CHEBI:36208"/>
    </ligand>
</feature>
<feature type="binding site" evidence="8">
    <location>
        <begin position="14"/>
        <end position="16"/>
    </location>
    <ligand>
        <name>shikimate</name>
        <dbReference type="ChEBI" id="CHEBI:36208"/>
    </ligand>
</feature>
<comment type="function">
    <text evidence="8">Involved in the biosynthesis of the chorismate, which leads to the biosynthesis of aromatic amino acids. Catalyzes the reversible NADPH linked reduction of 3-dehydroshikimate (DHSA) to yield shikimate (SA).</text>
</comment>
<keyword evidence="6 8" id="KW-0057">Aromatic amino acid biosynthesis</keyword>
<feature type="binding site" evidence="8">
    <location>
        <position position="77"/>
    </location>
    <ligand>
        <name>NADP(+)</name>
        <dbReference type="ChEBI" id="CHEBI:58349"/>
    </ligand>
</feature>
<dbReference type="Gene3D" id="3.40.50.10860">
    <property type="entry name" value="Leucine Dehydrogenase, chain A, domain 1"/>
    <property type="match status" value="1"/>
</dbReference>
<dbReference type="GO" id="GO:0009423">
    <property type="term" value="P:chorismate biosynthetic process"/>
    <property type="evidence" value="ECO:0007669"/>
    <property type="project" value="UniProtKB-UniRule"/>
</dbReference>
<reference evidence="12 13" key="1">
    <citation type="submission" date="2019-03" db="EMBL/GenBank/DDBJ databases">
        <title>Freshwater and sediment microbial communities from various areas in North America, analyzing microbe dynamics in response to fracking.</title>
        <authorList>
            <person name="Lamendella R."/>
        </authorList>
    </citation>
    <scope>NUCLEOTIDE SEQUENCE [LARGE SCALE GENOMIC DNA]</scope>
    <source>
        <strain evidence="12 13">18_TX</strain>
    </source>
</reference>
<feature type="binding site" evidence="8">
    <location>
        <begin position="150"/>
        <end position="155"/>
    </location>
    <ligand>
        <name>NADP(+)</name>
        <dbReference type="ChEBI" id="CHEBI:58349"/>
    </ligand>
</feature>
<name>A0A4R6NXC8_9GAMM</name>
<feature type="domain" description="Quinate/shikimate 5-dehydrogenase/glutamyl-tRNA reductase" evidence="9">
    <location>
        <begin position="116"/>
        <end position="188"/>
    </location>
</feature>
<feature type="binding site" evidence="8">
    <location>
        <begin position="126"/>
        <end position="130"/>
    </location>
    <ligand>
        <name>NADP(+)</name>
        <dbReference type="ChEBI" id="CHEBI:58349"/>
    </ligand>
</feature>
<proteinExistence type="inferred from homology"/>
<comment type="catalytic activity">
    <reaction evidence="7 8">
        <text>shikimate + NADP(+) = 3-dehydroshikimate + NADPH + H(+)</text>
        <dbReference type="Rhea" id="RHEA:17737"/>
        <dbReference type="ChEBI" id="CHEBI:15378"/>
        <dbReference type="ChEBI" id="CHEBI:16630"/>
        <dbReference type="ChEBI" id="CHEBI:36208"/>
        <dbReference type="ChEBI" id="CHEBI:57783"/>
        <dbReference type="ChEBI" id="CHEBI:58349"/>
        <dbReference type="EC" id="1.1.1.25"/>
    </reaction>
</comment>
<keyword evidence="13" id="KW-1185">Reference proteome</keyword>
<dbReference type="HAMAP" id="MF_00222">
    <property type="entry name" value="Shikimate_DH_AroE"/>
    <property type="match status" value="1"/>
</dbReference>
<dbReference type="EMBL" id="SNXI01000028">
    <property type="protein sequence ID" value="TDP27560.1"/>
    <property type="molecule type" value="Genomic_DNA"/>
</dbReference>
<feature type="binding site" evidence="8">
    <location>
        <position position="241"/>
    </location>
    <ligand>
        <name>shikimate</name>
        <dbReference type="ChEBI" id="CHEBI:36208"/>
    </ligand>
</feature>
<dbReference type="EC" id="1.1.1.25" evidence="2 8"/>
<dbReference type="InterPro" id="IPR046346">
    <property type="entry name" value="Aminoacid_DH-like_N_sf"/>
</dbReference>
<keyword evidence="4 8" id="KW-0521">NADP</keyword>
<evidence type="ECO:0000256" key="4">
    <source>
        <dbReference type="ARBA" id="ARBA00022857"/>
    </source>
</evidence>
<dbReference type="InterPro" id="IPR013708">
    <property type="entry name" value="Shikimate_DH-bd_N"/>
</dbReference>
<keyword evidence="3 8" id="KW-0028">Amino-acid biosynthesis</keyword>
<sequence length="269" mass="28843">MRRFCVFGNPISHSRSPDIHALFAKQYGHEISYKKQLVSLHGFARTIATEFNQGLAGANVTVPFKQQAWQQATKLTEEARVSGAVNTLIPLPAGGLLGANTDGAGLLRDIRRQGIDIAGRRVLILGAGGATRGVLKNILDANPETVWIANRTAIKAQQLGDGHANVRAVTTWQTVSGVDIVINATSASLSGKLPDVPTTVLGGAQFVYDMVYGPGRTSFLAHTAAVSEAQLSDGLGMLVGQAAESYRLWWQCELPQIVPVIEHLRHSMD</sequence>
<feature type="active site" description="Proton acceptor" evidence="8">
    <location>
        <position position="65"/>
    </location>
</feature>
<evidence type="ECO:0000256" key="1">
    <source>
        <dbReference type="ARBA" id="ARBA00004871"/>
    </source>
</evidence>
<dbReference type="InterPro" id="IPR041121">
    <property type="entry name" value="SDH_C"/>
</dbReference>
<dbReference type="InterPro" id="IPR022893">
    <property type="entry name" value="Shikimate_DH_fam"/>
</dbReference>
<dbReference type="NCBIfam" id="TIGR00507">
    <property type="entry name" value="aroE"/>
    <property type="match status" value="1"/>
</dbReference>
<feature type="domain" description="SDH C-terminal" evidence="11">
    <location>
        <begin position="234"/>
        <end position="249"/>
    </location>
</feature>
<keyword evidence="5 8" id="KW-0560">Oxidoreductase</keyword>
<evidence type="ECO:0000313" key="13">
    <source>
        <dbReference type="Proteomes" id="UP000295531"/>
    </source>
</evidence>
<gene>
    <name evidence="8" type="primary">aroE</name>
    <name evidence="12" type="ORF">DEU29_1283</name>
</gene>
<feature type="binding site" evidence="8">
    <location>
        <position position="61"/>
    </location>
    <ligand>
        <name>shikimate</name>
        <dbReference type="ChEBI" id="CHEBI:36208"/>
    </ligand>
</feature>
<protein>
    <recommendedName>
        <fullName evidence="2 8">Shikimate dehydrogenase (NADP(+))</fullName>
        <shortName evidence="8">SDH</shortName>
        <ecNumber evidence="2 8">1.1.1.25</ecNumber>
    </recommendedName>
</protein>
<evidence type="ECO:0000256" key="5">
    <source>
        <dbReference type="ARBA" id="ARBA00023002"/>
    </source>
</evidence>
<comment type="similarity">
    <text evidence="8">Belongs to the shikimate dehydrogenase family.</text>
</comment>
<dbReference type="NCBIfam" id="NF001310">
    <property type="entry name" value="PRK00258.1-2"/>
    <property type="match status" value="1"/>
</dbReference>
<evidence type="ECO:0000259" key="9">
    <source>
        <dbReference type="Pfam" id="PF01488"/>
    </source>
</evidence>
<dbReference type="InterPro" id="IPR011342">
    <property type="entry name" value="Shikimate_DH"/>
</dbReference>
<dbReference type="GO" id="GO:0009073">
    <property type="term" value="P:aromatic amino acid family biosynthetic process"/>
    <property type="evidence" value="ECO:0007669"/>
    <property type="project" value="UniProtKB-KW"/>
</dbReference>
<dbReference type="GO" id="GO:0050661">
    <property type="term" value="F:NADP binding"/>
    <property type="evidence" value="ECO:0007669"/>
    <property type="project" value="InterPro"/>
</dbReference>
<evidence type="ECO:0000256" key="6">
    <source>
        <dbReference type="ARBA" id="ARBA00023141"/>
    </source>
</evidence>
<comment type="pathway">
    <text evidence="1 8">Metabolic intermediate biosynthesis; chorismate biosynthesis; chorismate from D-erythrose 4-phosphate and phosphoenolpyruvate: step 4/7.</text>
</comment>
<evidence type="ECO:0000256" key="8">
    <source>
        <dbReference type="HAMAP-Rule" id="MF_00222"/>
    </source>
</evidence>
<evidence type="ECO:0000256" key="7">
    <source>
        <dbReference type="ARBA" id="ARBA00049442"/>
    </source>
</evidence>
<dbReference type="Proteomes" id="UP000295531">
    <property type="component" value="Unassembled WGS sequence"/>
</dbReference>
<comment type="subunit">
    <text evidence="8">Homodimer.</text>
</comment>
<comment type="caution">
    <text evidence="12">The sequence shown here is derived from an EMBL/GenBank/DDBJ whole genome shotgun (WGS) entry which is preliminary data.</text>
</comment>
<evidence type="ECO:0000259" key="11">
    <source>
        <dbReference type="Pfam" id="PF18317"/>
    </source>
</evidence>
<feature type="binding site" evidence="8">
    <location>
        <position position="102"/>
    </location>
    <ligand>
        <name>shikimate</name>
        <dbReference type="ChEBI" id="CHEBI:36208"/>
    </ligand>
</feature>
<dbReference type="GO" id="GO:0019632">
    <property type="term" value="P:shikimate metabolic process"/>
    <property type="evidence" value="ECO:0007669"/>
    <property type="project" value="InterPro"/>
</dbReference>
<dbReference type="RefSeq" id="WP_133540763.1">
    <property type="nucleotide sequence ID" value="NZ_SNXI01000028.1"/>
</dbReference>
<dbReference type="Pfam" id="PF08501">
    <property type="entry name" value="Shikimate_dh_N"/>
    <property type="match status" value="1"/>
</dbReference>
<dbReference type="FunFam" id="3.40.50.10860:FF:000006">
    <property type="entry name" value="Shikimate dehydrogenase (NADP(+))"/>
    <property type="match status" value="1"/>
</dbReference>